<gene>
    <name evidence="1" type="ORF">B9Z44_00025</name>
</gene>
<accession>A0A315EJN8</accession>
<dbReference type="InterPro" id="IPR011990">
    <property type="entry name" value="TPR-like_helical_dom_sf"/>
</dbReference>
<name>A0A315EJN8_9BURK</name>
<dbReference type="Pfam" id="PF13176">
    <property type="entry name" value="TPR_7"/>
    <property type="match status" value="1"/>
</dbReference>
<reference evidence="1 2" key="1">
    <citation type="submission" date="2017-04" db="EMBL/GenBank/DDBJ databases">
        <title>Unexpected and diverse lifestyles within the genus Limnohabitans.</title>
        <authorList>
            <person name="Kasalicky V."/>
            <person name="Mehrshad M."/>
            <person name="Andrei S.-A."/>
            <person name="Salcher M."/>
            <person name="Kratochvilova H."/>
            <person name="Simek K."/>
            <person name="Ghai R."/>
        </authorList>
    </citation>
    <scope>NUCLEOTIDE SEQUENCE [LARGE SCALE GENOMIC DNA]</scope>
    <source>
        <strain evidence="1 2">MWH-C5</strain>
    </source>
</reference>
<keyword evidence="2" id="KW-1185">Reference proteome</keyword>
<dbReference type="RefSeq" id="WP_108358669.1">
    <property type="nucleotide sequence ID" value="NZ_NESP01000001.1"/>
</dbReference>
<dbReference type="InterPro" id="IPR019734">
    <property type="entry name" value="TPR_rpt"/>
</dbReference>
<dbReference type="Proteomes" id="UP000251341">
    <property type="component" value="Unassembled WGS sequence"/>
</dbReference>
<dbReference type="Gene3D" id="1.25.40.10">
    <property type="entry name" value="Tetratricopeptide repeat domain"/>
    <property type="match status" value="1"/>
</dbReference>
<dbReference type="EMBL" id="NESP01000001">
    <property type="protein sequence ID" value="PUE58130.1"/>
    <property type="molecule type" value="Genomic_DNA"/>
</dbReference>
<organism evidence="1 2">
    <name type="scientific">Limnohabitans curvus</name>
    <dbReference type="NCBI Taxonomy" id="323423"/>
    <lineage>
        <taxon>Bacteria</taxon>
        <taxon>Pseudomonadati</taxon>
        <taxon>Pseudomonadota</taxon>
        <taxon>Betaproteobacteria</taxon>
        <taxon>Burkholderiales</taxon>
        <taxon>Comamonadaceae</taxon>
        <taxon>Limnohabitans</taxon>
    </lineage>
</organism>
<protein>
    <submittedName>
        <fullName evidence="1">Uncharacterized protein</fullName>
    </submittedName>
</protein>
<dbReference type="SUPFAM" id="SSF48452">
    <property type="entry name" value="TPR-like"/>
    <property type="match status" value="1"/>
</dbReference>
<comment type="caution">
    <text evidence="1">The sequence shown here is derived from an EMBL/GenBank/DDBJ whole genome shotgun (WGS) entry which is preliminary data.</text>
</comment>
<evidence type="ECO:0000313" key="2">
    <source>
        <dbReference type="Proteomes" id="UP000251341"/>
    </source>
</evidence>
<evidence type="ECO:0000313" key="1">
    <source>
        <dbReference type="EMBL" id="PUE58130.1"/>
    </source>
</evidence>
<proteinExistence type="predicted"/>
<sequence length="94" mass="10758">MSYNQHLSGGKLTSFTLNELTQAAEMLEASGRYEEAIDLYRQWLKHSQDERKHVAWFNYGWLLQKQNLFSDAANAYDQLTNNYASYLSGTATAA</sequence>
<dbReference type="AlphaFoldDB" id="A0A315EJN8"/>